<dbReference type="VEuPathDB" id="MicrosporidiaDB:HERIO_1536"/>
<evidence type="ECO:0000313" key="1">
    <source>
        <dbReference type="EMBL" id="ORD96542.1"/>
    </source>
</evidence>
<name>A0A1X0Q9U4_9MICR</name>
<gene>
    <name evidence="1" type="ORF">HERIO_1536</name>
</gene>
<dbReference type="InterPro" id="IPR036157">
    <property type="entry name" value="dUTPase-like_sf"/>
</dbReference>
<keyword evidence="2" id="KW-1185">Reference proteome</keyword>
<protein>
    <submittedName>
        <fullName evidence="1">Uncharacterized protein</fullName>
    </submittedName>
</protein>
<sequence>MVNSDDKNTIFCISKEFPSVDNNMIEIESKLIGLDQIISSTITNHSERDINFKKDDVIGEISALEFVSEAWEKVDKLDSTTRNDKGYGSTGF</sequence>
<dbReference type="Proteomes" id="UP000192356">
    <property type="component" value="Unassembled WGS sequence"/>
</dbReference>
<dbReference type="VEuPathDB" id="MicrosporidiaDB:A0H76_2034"/>
<evidence type="ECO:0000313" key="2">
    <source>
        <dbReference type="Proteomes" id="UP000192356"/>
    </source>
</evidence>
<reference evidence="1 2" key="1">
    <citation type="journal article" date="2017" name="Environ. Microbiol.">
        <title>Decay of the glycolytic pathway and adaptation to intranuclear parasitism within Enterocytozoonidae microsporidia.</title>
        <authorList>
            <person name="Wiredu Boakye D."/>
            <person name="Jaroenlak P."/>
            <person name="Prachumwat A."/>
            <person name="Williams T.A."/>
            <person name="Bateman K.S."/>
            <person name="Itsathitphaisarn O."/>
            <person name="Sritunyalucksana K."/>
            <person name="Paszkiewicz K.H."/>
            <person name="Moore K.A."/>
            <person name="Stentiford G.D."/>
            <person name="Williams B.A."/>
        </authorList>
    </citation>
    <scope>NUCLEOTIDE SEQUENCE [LARGE SCALE GENOMIC DNA]</scope>
    <source>
        <strain evidence="1 2">GB1</strain>
    </source>
</reference>
<comment type="caution">
    <text evidence="1">The sequence shown here is derived from an EMBL/GenBank/DDBJ whole genome shotgun (WGS) entry which is preliminary data.</text>
</comment>
<proteinExistence type="predicted"/>
<accession>A0A1X0Q9U4</accession>
<dbReference type="Gene3D" id="2.70.40.10">
    <property type="match status" value="1"/>
</dbReference>
<dbReference type="SUPFAM" id="SSF51283">
    <property type="entry name" value="dUTPase-like"/>
    <property type="match status" value="1"/>
</dbReference>
<dbReference type="EMBL" id="LVKB01000080">
    <property type="protein sequence ID" value="ORD96542.1"/>
    <property type="molecule type" value="Genomic_DNA"/>
</dbReference>
<dbReference type="AlphaFoldDB" id="A0A1X0Q9U4"/>
<organism evidence="1 2">
    <name type="scientific">Hepatospora eriocheir</name>
    <dbReference type="NCBI Taxonomy" id="1081669"/>
    <lineage>
        <taxon>Eukaryota</taxon>
        <taxon>Fungi</taxon>
        <taxon>Fungi incertae sedis</taxon>
        <taxon>Microsporidia</taxon>
        <taxon>Hepatosporidae</taxon>
        <taxon>Hepatospora</taxon>
    </lineage>
</organism>